<reference evidence="3" key="1">
    <citation type="journal article" date="2018" name="Nat. Microbiol.">
        <title>Leveraging single-cell genomics to expand the fungal tree of life.</title>
        <authorList>
            <person name="Ahrendt S.R."/>
            <person name="Quandt C.A."/>
            <person name="Ciobanu D."/>
            <person name="Clum A."/>
            <person name="Salamov A."/>
            <person name="Andreopoulos B."/>
            <person name="Cheng J.F."/>
            <person name="Woyke T."/>
            <person name="Pelin A."/>
            <person name="Henrissat B."/>
            <person name="Reynolds N.K."/>
            <person name="Benny G.L."/>
            <person name="Smith M.E."/>
            <person name="James T.Y."/>
            <person name="Grigoriev I.V."/>
        </authorList>
    </citation>
    <scope>NUCLEOTIDE SEQUENCE [LARGE SCALE GENOMIC DNA]</scope>
</reference>
<accession>A0A4P9WE05</accession>
<protein>
    <submittedName>
        <fullName evidence="2">Uncharacterized protein</fullName>
    </submittedName>
</protein>
<feature type="non-terminal residue" evidence="2">
    <location>
        <position position="129"/>
    </location>
</feature>
<evidence type="ECO:0000313" key="2">
    <source>
        <dbReference type="EMBL" id="RKO89200.1"/>
    </source>
</evidence>
<keyword evidence="1" id="KW-0812">Transmembrane</keyword>
<dbReference type="EMBL" id="KZ996230">
    <property type="protein sequence ID" value="RKO89200.1"/>
    <property type="molecule type" value="Genomic_DNA"/>
</dbReference>
<keyword evidence="1" id="KW-0472">Membrane</keyword>
<dbReference type="Proteomes" id="UP000269721">
    <property type="component" value="Unassembled WGS sequence"/>
</dbReference>
<proteinExistence type="predicted"/>
<name>A0A4P9WE05_9FUNG</name>
<organism evidence="2 3">
    <name type="scientific">Blyttiomyces helicus</name>
    <dbReference type="NCBI Taxonomy" id="388810"/>
    <lineage>
        <taxon>Eukaryota</taxon>
        <taxon>Fungi</taxon>
        <taxon>Fungi incertae sedis</taxon>
        <taxon>Chytridiomycota</taxon>
        <taxon>Chytridiomycota incertae sedis</taxon>
        <taxon>Chytridiomycetes</taxon>
        <taxon>Chytridiomycetes incertae sedis</taxon>
        <taxon>Blyttiomyces</taxon>
    </lineage>
</organism>
<evidence type="ECO:0000313" key="3">
    <source>
        <dbReference type="Proteomes" id="UP000269721"/>
    </source>
</evidence>
<gene>
    <name evidence="2" type="ORF">BDK51DRAFT_31003</name>
</gene>
<dbReference type="AlphaFoldDB" id="A0A4P9WE05"/>
<sequence length="129" mass="14930">MSQFPDELRNDLNDQQYFVEIFKYEYVSQGEYAVQVTTLADALKREGGAALLLLSPIWIIFAIAGAMLGYFSNEQVKQYVDGWFLTQKDNEAKYAQFLAALWDNEGMKKRFDALGQLKRKLVFKCFYAL</sequence>
<keyword evidence="1" id="KW-1133">Transmembrane helix</keyword>
<evidence type="ECO:0000256" key="1">
    <source>
        <dbReference type="SAM" id="Phobius"/>
    </source>
</evidence>
<feature type="transmembrane region" description="Helical" evidence="1">
    <location>
        <begin position="49"/>
        <end position="71"/>
    </location>
</feature>
<keyword evidence="3" id="KW-1185">Reference proteome</keyword>
<dbReference type="OrthoDB" id="442243at2759"/>